<reference evidence="3" key="2">
    <citation type="submission" date="2017-10" db="EMBL/GenBank/DDBJ databases">
        <title>Ladona fulva Genome sequencing and assembly.</title>
        <authorList>
            <person name="Murali S."/>
            <person name="Richards S."/>
            <person name="Bandaranaike D."/>
            <person name="Bellair M."/>
            <person name="Blankenburg K."/>
            <person name="Chao H."/>
            <person name="Dinh H."/>
            <person name="Doddapaneni H."/>
            <person name="Dugan-Rocha S."/>
            <person name="Elkadiri S."/>
            <person name="Gnanaolivu R."/>
            <person name="Hernandez B."/>
            <person name="Skinner E."/>
            <person name="Javaid M."/>
            <person name="Lee S."/>
            <person name="Li M."/>
            <person name="Ming W."/>
            <person name="Munidasa M."/>
            <person name="Muniz J."/>
            <person name="Nguyen L."/>
            <person name="Hughes D."/>
            <person name="Osuji N."/>
            <person name="Pu L.-L."/>
            <person name="Puazo M."/>
            <person name="Qu C."/>
            <person name="Quiroz J."/>
            <person name="Raj R."/>
            <person name="Weissenberger G."/>
            <person name="Xin Y."/>
            <person name="Zou X."/>
            <person name="Han Y."/>
            <person name="Worley K."/>
            <person name="Muzny D."/>
            <person name="Gibbs R."/>
        </authorList>
    </citation>
    <scope>NUCLEOTIDE SEQUENCE</scope>
    <source>
        <strain evidence="3">Sampled in the wild</strain>
    </source>
</reference>
<dbReference type="OrthoDB" id="7694983at2759"/>
<reference evidence="3" key="1">
    <citation type="submission" date="2013-04" db="EMBL/GenBank/DDBJ databases">
        <authorList>
            <person name="Qu J."/>
            <person name="Murali S.C."/>
            <person name="Bandaranaike D."/>
            <person name="Bellair M."/>
            <person name="Blankenburg K."/>
            <person name="Chao H."/>
            <person name="Dinh H."/>
            <person name="Doddapaneni H."/>
            <person name="Downs B."/>
            <person name="Dugan-Rocha S."/>
            <person name="Elkadiri S."/>
            <person name="Gnanaolivu R.D."/>
            <person name="Hernandez B."/>
            <person name="Javaid M."/>
            <person name="Jayaseelan J.C."/>
            <person name="Lee S."/>
            <person name="Li M."/>
            <person name="Ming W."/>
            <person name="Munidasa M."/>
            <person name="Muniz J."/>
            <person name="Nguyen L."/>
            <person name="Ongeri F."/>
            <person name="Osuji N."/>
            <person name="Pu L.-L."/>
            <person name="Puazo M."/>
            <person name="Qu C."/>
            <person name="Quiroz J."/>
            <person name="Raj R."/>
            <person name="Weissenberger G."/>
            <person name="Xin Y."/>
            <person name="Zou X."/>
            <person name="Han Y."/>
            <person name="Richards S."/>
            <person name="Worley K."/>
            <person name="Muzny D."/>
            <person name="Gibbs R."/>
        </authorList>
    </citation>
    <scope>NUCLEOTIDE SEQUENCE</scope>
    <source>
        <strain evidence="3">Sampled in the wild</strain>
    </source>
</reference>
<comment type="caution">
    <text evidence="3">The sequence shown here is derived from an EMBL/GenBank/DDBJ whole genome shotgun (WGS) entry which is preliminary data.</text>
</comment>
<dbReference type="Proteomes" id="UP000792457">
    <property type="component" value="Unassembled WGS sequence"/>
</dbReference>
<evidence type="ECO:0000313" key="3">
    <source>
        <dbReference type="EMBL" id="KAG8239748.1"/>
    </source>
</evidence>
<dbReference type="InterPro" id="IPR029526">
    <property type="entry name" value="PGBD"/>
</dbReference>
<accession>A0A8K0PCG7</accession>
<keyword evidence="4" id="KW-1185">Reference proteome</keyword>
<organism evidence="3 4">
    <name type="scientific">Ladona fulva</name>
    <name type="common">Scarce chaser dragonfly</name>
    <name type="synonym">Libellula fulva</name>
    <dbReference type="NCBI Taxonomy" id="123851"/>
    <lineage>
        <taxon>Eukaryota</taxon>
        <taxon>Metazoa</taxon>
        <taxon>Ecdysozoa</taxon>
        <taxon>Arthropoda</taxon>
        <taxon>Hexapoda</taxon>
        <taxon>Insecta</taxon>
        <taxon>Pterygota</taxon>
        <taxon>Palaeoptera</taxon>
        <taxon>Odonata</taxon>
        <taxon>Epiprocta</taxon>
        <taxon>Anisoptera</taxon>
        <taxon>Libelluloidea</taxon>
        <taxon>Libellulidae</taxon>
        <taxon>Ladona</taxon>
    </lineage>
</organism>
<dbReference type="PANTHER" id="PTHR46599:SF3">
    <property type="entry name" value="PIGGYBAC TRANSPOSABLE ELEMENT-DERIVED PROTEIN 4"/>
    <property type="match status" value="1"/>
</dbReference>
<proteinExistence type="predicted"/>
<feature type="domain" description="PiggyBac transposable element-derived protein" evidence="2">
    <location>
        <begin position="76"/>
        <end position="223"/>
    </location>
</feature>
<sequence>MTQQSYHLFDGRMGDSDVSMFSSDESDDSYNPSECDQESDSSSSQEGSMDESSFEESNNDDQTTKTDRLTKEKLKKKGKRVGHGHEVVLQLTAGLLNEGRTLYIDNFYTSVGLAEELLENKTYVCGTLRSNRRGNPSENRNSVRVMKWQDKRPMLMISSNPELAENVVPSTSKNKKVEILMKPKSVLTYNKTKKGVDVSDQMSSYYKCIRRTLKWYKKLAIELFLGSCMGNI</sequence>
<name>A0A8K0PCG7_LADFU</name>
<dbReference type="Pfam" id="PF13843">
    <property type="entry name" value="DDE_Tnp_1_7"/>
    <property type="match status" value="1"/>
</dbReference>
<protein>
    <recommendedName>
        <fullName evidence="2">PiggyBac transposable element-derived protein domain-containing protein</fullName>
    </recommendedName>
</protein>
<dbReference type="PANTHER" id="PTHR46599">
    <property type="entry name" value="PIGGYBAC TRANSPOSABLE ELEMENT-DERIVED PROTEIN 4"/>
    <property type="match status" value="1"/>
</dbReference>
<evidence type="ECO:0000259" key="2">
    <source>
        <dbReference type="Pfam" id="PF13843"/>
    </source>
</evidence>
<feature type="region of interest" description="Disordered" evidence="1">
    <location>
        <begin position="1"/>
        <end position="83"/>
    </location>
</feature>
<dbReference type="AlphaFoldDB" id="A0A8K0PCG7"/>
<dbReference type="EMBL" id="KZ309902">
    <property type="protein sequence ID" value="KAG8239748.1"/>
    <property type="molecule type" value="Genomic_DNA"/>
</dbReference>
<feature type="compositionally biased region" description="Basic and acidic residues" evidence="1">
    <location>
        <begin position="62"/>
        <end position="72"/>
    </location>
</feature>
<evidence type="ECO:0000313" key="4">
    <source>
        <dbReference type="Proteomes" id="UP000792457"/>
    </source>
</evidence>
<evidence type="ECO:0000256" key="1">
    <source>
        <dbReference type="SAM" id="MobiDB-lite"/>
    </source>
</evidence>
<feature type="compositionally biased region" description="Basic residues" evidence="1">
    <location>
        <begin position="73"/>
        <end position="82"/>
    </location>
</feature>
<feature type="compositionally biased region" description="Acidic residues" evidence="1">
    <location>
        <begin position="48"/>
        <end position="59"/>
    </location>
</feature>
<gene>
    <name evidence="3" type="ORF">J437_LFUL017389</name>
</gene>